<feature type="domain" description="Carrier" evidence="7">
    <location>
        <begin position="686"/>
        <end position="763"/>
    </location>
</feature>
<protein>
    <submittedName>
        <fullName evidence="8">Non-ribosomal peptide synthetase</fullName>
    </submittedName>
</protein>
<keyword evidence="4" id="KW-0436">Ligase</keyword>
<dbReference type="InterPro" id="IPR001242">
    <property type="entry name" value="Condensation_dom"/>
</dbReference>
<dbReference type="Proteomes" id="UP001302602">
    <property type="component" value="Unassembled WGS sequence"/>
</dbReference>
<evidence type="ECO:0000259" key="7">
    <source>
        <dbReference type="PROSITE" id="PS50075"/>
    </source>
</evidence>
<dbReference type="Gene3D" id="3.30.559.10">
    <property type="entry name" value="Chloramphenicol acetyltransferase-like domain"/>
    <property type="match status" value="9"/>
</dbReference>
<dbReference type="CDD" id="cd19534">
    <property type="entry name" value="E_NRPS"/>
    <property type="match status" value="2"/>
</dbReference>
<dbReference type="InterPro" id="IPR042099">
    <property type="entry name" value="ANL_N_sf"/>
</dbReference>
<dbReference type="GO" id="GO:0019748">
    <property type="term" value="P:secondary metabolic process"/>
    <property type="evidence" value="ECO:0007669"/>
    <property type="project" value="UniProtKB-ARBA"/>
</dbReference>
<dbReference type="Gene3D" id="3.30.559.30">
    <property type="entry name" value="Nonribosomal peptide synthetase, condensation domain"/>
    <property type="match status" value="10"/>
</dbReference>
<organism evidence="8 9">
    <name type="scientific">Parathielavia appendiculata</name>
    <dbReference type="NCBI Taxonomy" id="2587402"/>
    <lineage>
        <taxon>Eukaryota</taxon>
        <taxon>Fungi</taxon>
        <taxon>Dikarya</taxon>
        <taxon>Ascomycota</taxon>
        <taxon>Pezizomycotina</taxon>
        <taxon>Sordariomycetes</taxon>
        <taxon>Sordariomycetidae</taxon>
        <taxon>Sordariales</taxon>
        <taxon>Chaetomiaceae</taxon>
        <taxon>Parathielavia</taxon>
    </lineage>
</organism>
<accession>A0AAN6U1J9</accession>
<dbReference type="CDD" id="cd19542">
    <property type="entry name" value="CT_NRPS-like"/>
    <property type="match status" value="4"/>
</dbReference>
<dbReference type="PANTHER" id="PTHR45398">
    <property type="match status" value="1"/>
</dbReference>
<dbReference type="SUPFAM" id="SSF56801">
    <property type="entry name" value="Acetyl-CoA synthetase-like"/>
    <property type="match status" value="5"/>
</dbReference>
<dbReference type="InterPro" id="IPR009081">
    <property type="entry name" value="PP-bd_ACP"/>
</dbReference>
<dbReference type="CDD" id="cd05918">
    <property type="entry name" value="A_NRPS_SidN3_like"/>
    <property type="match status" value="5"/>
</dbReference>
<keyword evidence="2" id="KW-0596">Phosphopantetheine</keyword>
<sequence>MDSTTKATNWDTYLKGLTPCRFPRFSRVNQTAGSSHKLSATRINVEQADKLLALDAYELGAVLRAAWAVLLRCYTGQDDVSFSFQHGGDGDGGNIAGGPVVARFLLDDGASVAGIVGRAKAEVPGDLPLVSTERLRPGGGSDRSFFDTAVVLWNFKTERSASCPAFDPEQYKLRLVAKRSEGNLSLVSEWSSELLGMPEAQGMLVASTLDKILSGVLSSAPDTPLGSLDVLSQTNLDRICAWNASYQVDPVERCIHDVIADQVLAQPDAEAVCSWDGSLSYRKLYDLSGRLAIILGTLIEHRAFCSSARAHAPMLRIDGTCRVLQFAAHTFDASLVEILTPLMTGACVCIPSEHERLNDLAGAMNRMGVDHAVLTPSFVNFLTPSTVPRLRRLVLAGEAMSRSHVATWSHIELVNGYGPAESSVAAVVNSSVCPETEATDIGLPCGVRVWLVDPADHNRLVPVGCVGEMLLEGPSLARGYLNDPVKTEDSFISGPAWAKDSSDEEQPARRFYKTGDLARYNSPSGSLSYVGRKDTQIKLHGQRIELGEVEAHLAIDQSVRHALVLLPKKGLLANRLITVLSLSDPSVAADGQQSREGPLQLTGNPSTTEPILQRIRARMGERLPAYMVPSTWLCVDDIPMLASRKMDRKTVATWVETMLTEEEYQQVIREQQAASTIPEDGNNSNALLTEVENKLCEIWSLVLNFPADQINPDGRSFLSLGGDSISAMACASHAKKARLGFSVQDVLKAKSLRQLAAIARPMEQPSKAHGEAEDEEQEGGLSAPFDLTPIQQFHFQIRGEAEGDEHFNQSFCLRLARRVQRTAIEKAIRAVVRRHAMLRARFTPGENGQWQQSITSDADSSFRFRAHTVSSRVEMDAGISSAQACLNVRRGPLFAAELFDLQDRSEQVLFMTAHHLVIDLVSWRVILEEIEEILENPSAQEKSLTVHRSLPFRKWAAAQVDDCAEKDLNQVLPSADQVPTAQFVYWGMDDQPNLYGDVACQGFELDASTSAALLTDCHNPFRTETVDLLLAAVIWSFQRTFTDRNAPAIFNEGHGREPPKEEIDIARTVGWFTILFPVALSSPTTFADALIQTKDLRRRVPYNGRPYFAARFHTPEGRERWSTQHKHMEVSFNFLGRYQQLERAGALFQPAEGALMAGEAHPGSPTADFGSKAPRFSLFEISAVIVQGTLRFGFAWNSGMRHQDRIREWVANCRDVLAEAAVTLPAMGRKITASDLALVPDLTSMDLTAFERDKLPGLTGGRGWDAVEDVYPLSPMQQGLLLSRTKDRNFYAVRRGFRVKSSGKSGKGVDACRVVQAWKEVVRHHALLRTVFVDAISRTRAGGYDQVVLKDVEPPMLVCECPSETDMRRLVEGLEPMDYRDEMPQHHFSVFYNNDYVVCVLEMSHAIMDGASMDILLRDLGRAYDGTLEHLPKPLFSPFVASLQQRSVERDVAFWSNHLAGLEPCHFPALNDGISVPESERELCTLRLDFPGLVVLQKFCSATGFTLPNAFHAAWAATLACYTATDDACFGYLVSGRDAAVEGSEDAVGPFVNMATQRVRLIAGDGGDKPTLLQLLEAVQKDQLDCMPYSQTSLAEVQHALGLRGGMALFNTCVSYRRLQQQTEQVSGSVVCEDLGTIHDPTEYPVSLNIEVDDEGNAAIDLDYWTDAVAPGQAKHVGATFVQALLNIAERAETPISLLDNVHSSGKELIWAWNANMPATTVECVHHMVEKQVAIRPQAQAIRGWDGDFTYEEMNALANRLARHLHTLGVGPEILVPVCFDKSAWTTISMLAVLKAGGGVVPLDATHPAAALEGKVADAGAHVVVTSEARATLFRTMVRHVVAVGPALLAQLPEGGNGDDIQSGVTPENPAFIMFTSGSTGKPKGVILCHQALVSSALAHGSALGLGPHTRFLQFAAHTFDNSIEEMFTNLIHGGCVCVPSDADRLGDLPGAIDRLDANFMDLTPTVAALLRPEQVPRIRGMAVGGEALTREVLDVWGGVIPVHNQYGPSECSINSTHKLHVNKQGDVGNIGTSVGSVSWVVDPHDHNRLVPVGCVGELLIEGPILARGYLNKPAETAKAFIKMPKWAADDPRHGEKGDRRMYKTGDLVRYNSDGSLIYLGRKDTQVKLHGQRIELGELEHHVKTILPATAQSSVELVSVGRTKALAVFFCLCLSSKRDDIRILPMDADSRSLAQTVAGTMAAKVASYMVPSLFFPVSKMPLTSSGKLDRRRLRTMAQDLSEIVVEYRLNSQAAGGRPPETRMETQLQELWATVLNVEPESISADDSFFMHGGDSVGAMRLASMARQKGVVLTVASIFQSPKLSDMAAAATGSGQAGHNFASAVVEEKPLLGPTEPFSLLNGTDAMDLRALQAHVASICRIDAGAIEDVYPTNPLQAGLVAASQRHPGAYVAVNVYELPGGTDIARFKKAWQDVVDSEAILRTRVVLVENIGFLQVVVRDKIDWSTATSAEELSKPGHRQLPPHDGGILTRYTIIGEHSSRPTFAWTAHHAVYDGWSLPTLLSRVEARYRKAESSISPVPQYSRFVEYLSALDSSSSDAFWVKKLSGNGITHYPQLPTPDYRVQATSQVCRSVRLTKPKGSGLTVASFLRTAWALVVSIYSSSDDIVFGEILNGRDIPLAGIDNLVGPTLASIPRRIRIDRAMTVQQLLSDIQAQLNDVMPHQFAGLQRIRTLSQEAATACEFRNLLAVDLVDETAESNSLWGKLTGGGTAQGPDFFSYPLNVTCTLGRSKNNGTEEIQMRVIFDSGVVPQWQVVRMLCQFERLLSQISAPESQREKMSDLDLLSLEDKAMLRKWNEVPGPLVERRVHDMICEQMSQQGSGETAVVGWDGTLSTGQLDALSTALAGELLSKGVGADNARRFVPFCFEKSIFAVVAMLAVLKAGAAFVPLDPAHPVSRLREIVGDCEAEVVLCSPKYESLCSQVAETVIPVNTSMIESLRNVTSAKSMMQGTTGKPKGTIISHTAFCSGAAAHGPAMLMKPPFRFLQFASYTFDASLVEILTTLILGGTVCVPREEDRTNGNIAAAMEDLHVTMALLTPSFARILEPASVPHLKTLILGGEAMAQSHLATWADRVNLVNAYGPSECAVVATVNSQMRRSSNPANLGRGLGRCWIVDPNNHHRLAPLGSVGELLIEGPTLSTGYLKNEAKTREVFIENPRWALGPSLRYTDMPALAPRRMYKTGDLVRVCDDVSGEMVYVGRKDNSQAKLNGQRLEIDEIVVHLAADDRVRHAVVVLPQSGLCAKRLVAAFSLRTVSEQQRSDHTANKFELVTSIEASSAMEKVQERLREKLPPYMVPSTWVVLRNIPLLPSGKLDRNSVARFLENMSEETLDRISGAASQAQGDGSSPSLQTLPIDAKLKTVWSEVLNIGPERIGRNVSFLHLGGDSITAMQVMAKCRTQGIRVTVPDIISSKSVHDLALKAVVPKEQRQNPRAAAVDEEDHHEFDPAPIQQLYFQLMHVENGHGPLAAAHMQFNQSVLLRLAKKATSHDLERALQALVETHSMLRARFRRDGTGNWRQRITSDVRGSYRFKTHVIGNPGRMEKRIQSSQKALNIQKGPLIATDWFSIGKESQEVLIFIAAHHLVVDVVSWGILLQDLEDFLATGSLKAHASLSFQAWTRKQSERAQLENNGANLLPHHEASDADLEYWGMADVPNLHGDVVAADDIELDEDTTALLLGPECHAALRTEVLDVLLAALLLSYRNAMGGRRGIPTIYNEGHGREPWDNTIDLSRTVGWFTTLCPVSLPDESSSDDDLLSAIRWVKDYRGRLAGKGRPYFAYRLLTSQGRDEYGHRWPVEVAFNYLGQMQQLSRSDTFLRPFDNGVGQGVNSSSDIGKDVPRFALIEVSALVMSGKMKLSFAYNRRMKHRDSFAKWAKECRALLLEAPRRLTQHRLEETLNVFPLLPLAYYGLENLNQRLRDAGIQLQDVEDVYPCSPMQRGLLLSQMRDPEKYGYKLIFEVQPSGGGRIGADQLCNAWQTVVRRHSTLRSIFVDTVGDEGLMDQVVLRSSSGRIQVLNSDDDHDAVGKLEALDCIDFNERKPPHRLSVCATQTGHIFCRLEISHAISDGSSMPILLEDLAAAYGKGKITKPVPLYRDYVAYIQSQPRIESIRYWKHYLAGAEPCMFPTLTDGEAEGERSLGAHAITLSNLDKINNFCGSSSITLSTLLQFVWALVVRSYTGADEVLFGYLASGRDVPVANIELAVGAFINMLVCRLHLPVGTEIGEALDTMRADIIDAMSHQSCSLAEITHELQLPGANLFNTAFTYQKRTEIGDGRGDQLSQSALRYRVVNADDPSEYAVAVNVEATNKAVEVHFSYWRNAVSEAQIKNIAAAFEQALDGLVADGRDDRTVGELDMVSRTMVEQIRFWNDYELPRAEQCVHDIIDQHALRRPVSTPAVCGWDASFTYRELDMAATALARHLVAHGVEPEVFIPLCFEKSAWTVVAQLAVLKAGGAFVSLDPAHPDSRLEQLIQDVGAKLVLCSSRHKTKMDRIAPTALVVDAESISTLNRAAASDKTPFTSAAKPSSPAYIIYTSGTTGKPKGTVIEHAAFCTGGLAHAKAMFMHSNSRVLQFASYTFDASVMETLSCLLVGGCVCVPSDEDRMNDLAAVIRNLGVTWTLLTPSVASTLKPESVPCLRTLVTGGEAMAAGHIARWGTRCALVNAYGPTECSVVATTSTKVDESHQVINTDRSNIGTAVGGRVWVVDPSTPDRLVPIGAVGELVVEGRLVARGYLNNKQQTQKAFIRSPEWTRHPGFPESMWRHQDSMYRTGDLVRYNSDGSISYIARKDTQVKLNGRRIELGEVEWHCRSGLPDDAQSAVEVVMPPTTRTAAKSLAVFFTLSSNAASTASFSLLPMNEPLRKAALAMEAHVTAQLPSYMVPQLFVPVSVMPWTSAGKLDRRLLRQSLEEASRETVAGYRLSAAAAAAVRQRGPASETEKKLQGLWESVLGLPAGSVGVADNFFRLGGDSLTAMRLIGSARAHKIVLTVLDVFEKPVLADMAQASGGSEATVPALPELKPFELVHRPQPELDALIQELSSLCVLSQAQIRDVYPASPLQEGLVTLANKQEGAYVAVNTLKLSEDVELVQFKAAWQAVVDETDILRTRIVHSAACGFFQVVAAPEPIEWHDEPSLEEAVAKGKALGKQNGTRLTRFAIVEAPEGRLFVWALHHALYDGWSLGLLARQVQDIYYQGSIKGLTPRPSYATFIRYLALRDVAASEKFWKDSLSDAASTIHFPQLPHTNGNQTETPSFRAETRMIKFNRSDIRINITVPTLIRAAWAIILAAYTGMDDIVFGETLAGRNIDVPGVTEMAGPTFTTVPNKVRVSRDMAVAELLQDLHALASRVVPHQHLGLQHIKRLSPDCAAACDFQNLLVIQSPASASLQQAKLQAGQGPDWEFKGESSTGSFFTHPLVLECTATDTAIEATFHHDEKVLSAWHTKRLAYQFEAVLKRLVEMSDSKGAKLADIHAISPEDRALIARWNRKHVVEEVDSCIHDLFLEQASAHPDRVGVSGWDAELTYGEIREYSSRLALHLKQLGVRQGTLVPVCLERSGWSIVILMGIMMAGAAWVPLDPAHPVSRQKEVLESVKPSLIVCSPEHASRFFGIVDTQLSVDGAMLRDLPSPPHGRAVAPVSPSNTAYVLFTSGSTGRPKGVVVAHRDFCSSSRGYSRIVHLNPSSRVYHFASLTFDAALMEVMTPLTIGACVCVPSAHDRLHDLAMSIVRLRATWIFLTPSVANLLDPDVVCQSLKTLVCGGEAMLAELVARWADRLALMNGYGPTETCVFAVVNPHLSTQKDPSVIGHPTGASHLWVVDPREGCNDRLAPVGAVGELAISGPLISRGYLNDLEKTARSFVESPAWARRELLAGATPPTRIYRTGDLVRYRSDGAIEFVGRRDGQVKVNGQRIELGDIESHLSGDPRVRSGTVVQPKKGPCKKQLVGIITLASFANRLGASQEKPSAITTSPGDCQPLYADQMVKARSQIAKIRARLTDMLPHYMVPAAWVVLETMPVVVSGKLDRPRVTRWVEDLDDAMYQQIASSLGIISGETPEEEADVTGPFKTLRDIWAKELNLPVDRIKLNQPFLGLGGDSIRAMGVVSRARTAKIKLSIQDVLRSKSIVHLAQLAKVLPSIATRPKEEETDQPFALSPIQTMYMRSAVKHVGDARFNQSVTLGISRRVTMDTIKKAVSSVVQRHAMLRARFTKTPDGSWMQRVTKMGPSAYQCLEHVLASRDEITRIVATAQAGLSIERGPVFRVDLFEVAGEDETIVSMVAHHLCIDMVSWRIIIQDLSQSLETNSLSADAPLSFRSWCAQQSAHSKAVDTKSLLPFKLTAHDLGYWGTQGPLTYGRTKTETFSLSEETTKLAIGDCHKTFRSEPVDLFLAAIAHAFARTFPDRDVPTLHIENHGRETPEGSNVDLSQTVGWFTTVCPLVVPAGATDNDALDTLRRTKDIRRSIPEHGRPYFAHKILGQTLDEEWVPLEVLFNYLGGGVGVQQQEHADSLISEVDLDGIDSPDNADVGPKTRRLALFEISAIVVSNKLKFSFVYDSGLNRAGDVRKWIAACKNTLEKMAATLVQLPAEPTLSDYPLMPITYGGLRTLTEVALPRAGIDRASSFSQIEDIYPCTPVQEGMLISQLRNPEAYVFHAVYHVNHAAPGQPLDAERIATAWQKVVNRHAALRTVFIESVRRGGVFDQVVLKKAHSGAVLLRASDKKAMDKLGEVTLRDAKQPQLPHRLAICTTHSGGVLLKLEVNHAAMDGGSLAVILEELASGYMGTLENAPGPLYSDYVRYIRSMPDGEGAKYWMRYLKGLQPCYFPNLNSSSTTLASHTRALRSIALHFTRYAELRRLSEQTQITLASMMHACWAFVLRQYTGSNDVCFGYLTAGRDAPVENISRTVGTLINMLCCRIQISGSQRLEDVFRAAQDHHLESTQFQHCALSKVQHDLGLAGKPLYNTSMSIQNHSEIGEDGLKDTISFEMERGHDPSEYAITVNVETSKGNEGVLFRYWSDHISDDQAQKVARSMAQVLDAFISQPAQSVEELDQKLAGKLATTSNSAEDLAKLHDSAAPATPRSMDSSSRTSSDNSLVTPINEPVGQSPYDKTLLSLWSALLDLPEDSITGEASFFDLGGDSITAMKLAGEARDCGLPLTVADVFRNPSLDGMTAIVRQAAGMHAVDSKLRKHRAETMATQTTKGDLYERFSLLAASNVDAFLQTSIVPQVCVFRGGISDVLPATDFQSLAVAGALLESRWMLNYFYLDGDGPLNLGQLKRACFRVVQALDILRTVFFTVVKHRSSNRHRLFLRISHAQYDGVCFPNILSALQAAYKGETVPRPPSFANYLRAAAGSLTSEHYQHWKQLLAGSSMTKLVRCKGPNYHRNTAGSTTTCLKKTVHMPPVESGHITTATVVKAAWAYVLATVSASADVVFGHTISGRNAAIEGIGNMIGPCLNMVPVRVRFDSGPGWTVKHLLRQVQDQQVANMSHEILGFREIIHHCTSWPRWTYFTSTVQHQNIDQGGQICLGGVEYNVGCAATAQEDFADLSVFSQPLDDDNYEIILSFAEGGPIPRDFAERALDMLSEAAHLFATNPDTSLPSADELSSKPRLVPFEEVPPAPEDNDDTIVQAAVRLQQLSYAQLTDISSLVSKSWREVLGVSNQDQQQTSEPRTETTALDLDTSFFDLGGDIIGLSQLAWLLNQSGFSAPRLEGLIKNPTVRGHMALLAEGLPVAPDSGSAAKEAAQAVEKASTFPAVQRLTRVDSGLKLAKALGLVRKKLTVAGKKKGASVVAVA</sequence>
<dbReference type="Pfam" id="PF00668">
    <property type="entry name" value="Condensation"/>
    <property type="match status" value="9"/>
</dbReference>
<dbReference type="Pfam" id="PF00501">
    <property type="entry name" value="AMP-binding"/>
    <property type="match status" value="5"/>
</dbReference>
<evidence type="ECO:0000256" key="3">
    <source>
        <dbReference type="ARBA" id="ARBA00022553"/>
    </source>
</evidence>
<dbReference type="FunFam" id="3.30.300.30:FF:000015">
    <property type="entry name" value="Nonribosomal peptide synthase SidD"/>
    <property type="match status" value="5"/>
</dbReference>
<evidence type="ECO:0000256" key="6">
    <source>
        <dbReference type="SAM" id="MobiDB-lite"/>
    </source>
</evidence>
<feature type="compositionally biased region" description="Low complexity" evidence="6">
    <location>
        <begin position="7091"/>
        <end position="7104"/>
    </location>
</feature>
<dbReference type="FunFam" id="1.10.1200.10:FF:000005">
    <property type="entry name" value="Nonribosomal peptide synthetase 1"/>
    <property type="match status" value="2"/>
</dbReference>
<feature type="region of interest" description="Disordered" evidence="6">
    <location>
        <begin position="760"/>
        <end position="781"/>
    </location>
</feature>
<name>A0AAN6U1J9_9PEZI</name>
<evidence type="ECO:0000256" key="1">
    <source>
        <dbReference type="ARBA" id="ARBA00005179"/>
    </source>
</evidence>
<evidence type="ECO:0000256" key="2">
    <source>
        <dbReference type="ARBA" id="ARBA00022450"/>
    </source>
</evidence>
<dbReference type="FunFam" id="3.30.559.30:FF:000002">
    <property type="entry name" value="Nonribosomal peptide synthase Pes1"/>
    <property type="match status" value="3"/>
</dbReference>
<evidence type="ECO:0000313" key="8">
    <source>
        <dbReference type="EMBL" id="KAK4124725.1"/>
    </source>
</evidence>
<dbReference type="InterPro" id="IPR020806">
    <property type="entry name" value="PKS_PP-bd"/>
</dbReference>
<dbReference type="InterPro" id="IPR045851">
    <property type="entry name" value="AMP-bd_C_sf"/>
</dbReference>
<dbReference type="InterPro" id="IPR020845">
    <property type="entry name" value="AMP-binding_CS"/>
</dbReference>
<dbReference type="SUPFAM" id="SSF52777">
    <property type="entry name" value="CoA-dependent acyltransferases"/>
    <property type="match status" value="19"/>
</dbReference>
<dbReference type="Gene3D" id="3.40.50.12780">
    <property type="entry name" value="N-terminal domain of ligase-like"/>
    <property type="match status" value="5"/>
</dbReference>
<gene>
    <name evidence="8" type="ORF">N657DRAFT_615646</name>
</gene>
<dbReference type="NCBIfam" id="NF003417">
    <property type="entry name" value="PRK04813.1"/>
    <property type="match status" value="5"/>
</dbReference>
<feature type="domain" description="Carrier" evidence="7">
    <location>
        <begin position="2258"/>
        <end position="2334"/>
    </location>
</feature>
<reference evidence="8" key="1">
    <citation type="journal article" date="2023" name="Mol. Phylogenet. Evol.">
        <title>Genome-scale phylogeny and comparative genomics of the fungal order Sordariales.</title>
        <authorList>
            <person name="Hensen N."/>
            <person name="Bonometti L."/>
            <person name="Westerberg I."/>
            <person name="Brannstrom I.O."/>
            <person name="Guillou S."/>
            <person name="Cros-Aarteil S."/>
            <person name="Calhoun S."/>
            <person name="Haridas S."/>
            <person name="Kuo A."/>
            <person name="Mondo S."/>
            <person name="Pangilinan J."/>
            <person name="Riley R."/>
            <person name="LaButti K."/>
            <person name="Andreopoulos B."/>
            <person name="Lipzen A."/>
            <person name="Chen C."/>
            <person name="Yan M."/>
            <person name="Daum C."/>
            <person name="Ng V."/>
            <person name="Clum A."/>
            <person name="Steindorff A."/>
            <person name="Ohm R.A."/>
            <person name="Martin F."/>
            <person name="Silar P."/>
            <person name="Natvig D.O."/>
            <person name="Lalanne C."/>
            <person name="Gautier V."/>
            <person name="Ament-Velasquez S.L."/>
            <person name="Kruys A."/>
            <person name="Hutchinson M.I."/>
            <person name="Powell A.J."/>
            <person name="Barry K."/>
            <person name="Miller A.N."/>
            <person name="Grigoriev I.V."/>
            <person name="Debuchy R."/>
            <person name="Gladieux P."/>
            <person name="Hiltunen Thoren M."/>
            <person name="Johannesson H."/>
        </authorList>
    </citation>
    <scope>NUCLEOTIDE SEQUENCE</scope>
    <source>
        <strain evidence="8">CBS 731.68</strain>
    </source>
</reference>
<dbReference type="EMBL" id="MU853226">
    <property type="protein sequence ID" value="KAK4124725.1"/>
    <property type="molecule type" value="Genomic_DNA"/>
</dbReference>
<feature type="region of interest" description="Disordered" evidence="6">
    <location>
        <begin position="7083"/>
        <end position="7112"/>
    </location>
</feature>
<feature type="domain" description="Carrier" evidence="7">
    <location>
        <begin position="7113"/>
        <end position="7189"/>
    </location>
</feature>
<dbReference type="Gene3D" id="3.30.300.30">
    <property type="match status" value="5"/>
</dbReference>
<dbReference type="InterPro" id="IPR036736">
    <property type="entry name" value="ACP-like_sf"/>
</dbReference>
<dbReference type="SUPFAM" id="SSF47336">
    <property type="entry name" value="ACP-like"/>
    <property type="match status" value="6"/>
</dbReference>
<evidence type="ECO:0000256" key="5">
    <source>
        <dbReference type="ARBA" id="ARBA00029454"/>
    </source>
</evidence>
<dbReference type="GO" id="GO:0016874">
    <property type="term" value="F:ligase activity"/>
    <property type="evidence" value="ECO:0007669"/>
    <property type="project" value="UniProtKB-KW"/>
</dbReference>
<dbReference type="InterPro" id="IPR023213">
    <property type="entry name" value="CAT-like_dom_sf"/>
</dbReference>
<dbReference type="Pfam" id="PF00550">
    <property type="entry name" value="PP-binding"/>
    <property type="match status" value="6"/>
</dbReference>
<dbReference type="CDD" id="cd19545">
    <property type="entry name" value="FUM14_C_NRPS-like"/>
    <property type="match status" value="2"/>
</dbReference>
<dbReference type="InterPro" id="IPR000873">
    <property type="entry name" value="AMP-dep_synth/lig_dom"/>
</dbReference>
<dbReference type="FunFam" id="3.30.559.10:FF:000017">
    <property type="entry name" value="Nonribosomal peptide synthase Pes1"/>
    <property type="match status" value="1"/>
</dbReference>
<dbReference type="InterPro" id="IPR010071">
    <property type="entry name" value="AA_adenyl_dom"/>
</dbReference>
<dbReference type="PROSITE" id="PS00455">
    <property type="entry name" value="AMP_BINDING"/>
    <property type="match status" value="3"/>
</dbReference>
<dbReference type="PROSITE" id="PS00012">
    <property type="entry name" value="PHOSPHOPANTETHEINE"/>
    <property type="match status" value="3"/>
</dbReference>
<comment type="similarity">
    <text evidence="5">Belongs to the NRP synthetase family.</text>
</comment>
<dbReference type="FunFam" id="3.30.559.30:FF:000003">
    <property type="entry name" value="Nonribosomal peptide synthase SidD"/>
    <property type="match status" value="2"/>
</dbReference>
<proteinExistence type="inferred from homology"/>
<comment type="pathway">
    <text evidence="1">Secondary metabolite biosynthesis.</text>
</comment>
<dbReference type="Gene3D" id="1.10.1200.10">
    <property type="entry name" value="ACP-like"/>
    <property type="match status" value="7"/>
</dbReference>
<feature type="domain" description="Carrier" evidence="7">
    <location>
        <begin position="3372"/>
        <end position="3445"/>
    </location>
</feature>
<dbReference type="FunFam" id="3.30.559.30:FF:000005">
    <property type="entry name" value="Nonribosomal peptide synthase Pes1"/>
    <property type="match status" value="2"/>
</dbReference>
<feature type="region of interest" description="Disordered" evidence="6">
    <location>
        <begin position="588"/>
        <end position="607"/>
    </location>
</feature>
<feature type="domain" description="Carrier" evidence="7">
    <location>
        <begin position="7655"/>
        <end position="7742"/>
    </location>
</feature>
<dbReference type="GO" id="GO:0031177">
    <property type="term" value="F:phosphopantetheine binding"/>
    <property type="evidence" value="ECO:0007669"/>
    <property type="project" value="InterPro"/>
</dbReference>
<dbReference type="NCBIfam" id="TIGR01733">
    <property type="entry name" value="AA-adenyl-dom"/>
    <property type="match status" value="3"/>
</dbReference>
<dbReference type="FunFam" id="3.30.559.10:FF:000016">
    <property type="entry name" value="Nonribosomal peptide synthase Pes1"/>
    <property type="match status" value="3"/>
</dbReference>
<reference evidence="8" key="2">
    <citation type="submission" date="2023-05" db="EMBL/GenBank/DDBJ databases">
        <authorList>
            <consortium name="Lawrence Berkeley National Laboratory"/>
            <person name="Steindorff A."/>
            <person name="Hensen N."/>
            <person name="Bonometti L."/>
            <person name="Westerberg I."/>
            <person name="Brannstrom I.O."/>
            <person name="Guillou S."/>
            <person name="Cros-Aarteil S."/>
            <person name="Calhoun S."/>
            <person name="Haridas S."/>
            <person name="Kuo A."/>
            <person name="Mondo S."/>
            <person name="Pangilinan J."/>
            <person name="Riley R."/>
            <person name="Labutti K."/>
            <person name="Andreopoulos B."/>
            <person name="Lipzen A."/>
            <person name="Chen C."/>
            <person name="Yanf M."/>
            <person name="Daum C."/>
            <person name="Ng V."/>
            <person name="Clum A."/>
            <person name="Ohm R."/>
            <person name="Martin F."/>
            <person name="Silar P."/>
            <person name="Natvig D."/>
            <person name="Lalanne C."/>
            <person name="Gautier V."/>
            <person name="Ament-Velasquez S.L."/>
            <person name="Kruys A."/>
            <person name="Hutchinson M.I."/>
            <person name="Powell A.J."/>
            <person name="Barry K."/>
            <person name="Miller A.N."/>
            <person name="Grigoriev I.V."/>
            <person name="Debuchy R."/>
            <person name="Gladieux P."/>
            <person name="Thoren M.H."/>
            <person name="Johannesson H."/>
        </authorList>
    </citation>
    <scope>NUCLEOTIDE SEQUENCE</scope>
    <source>
        <strain evidence="8">CBS 731.68</strain>
    </source>
</reference>
<keyword evidence="9" id="KW-1185">Reference proteome</keyword>
<dbReference type="SMART" id="SM00823">
    <property type="entry name" value="PKS_PP"/>
    <property type="match status" value="5"/>
</dbReference>
<comment type="caution">
    <text evidence="8">The sequence shown here is derived from an EMBL/GenBank/DDBJ whole genome shotgun (WGS) entry which is preliminary data.</text>
</comment>
<keyword evidence="3" id="KW-0597">Phosphoprotein</keyword>
<evidence type="ECO:0000256" key="4">
    <source>
        <dbReference type="ARBA" id="ARBA00022598"/>
    </source>
</evidence>
<feature type="domain" description="Carrier" evidence="7">
    <location>
        <begin position="6073"/>
        <end position="6149"/>
    </location>
</feature>
<feature type="domain" description="Carrier" evidence="7">
    <location>
        <begin position="4951"/>
        <end position="5027"/>
    </location>
</feature>
<evidence type="ECO:0000313" key="9">
    <source>
        <dbReference type="Proteomes" id="UP001302602"/>
    </source>
</evidence>
<dbReference type="RefSeq" id="XP_062648496.1">
    <property type="nucleotide sequence ID" value="XM_062790470.1"/>
</dbReference>
<feature type="compositionally biased region" description="Polar residues" evidence="6">
    <location>
        <begin position="591"/>
        <end position="607"/>
    </location>
</feature>
<dbReference type="InterPro" id="IPR006162">
    <property type="entry name" value="Ppantetheine_attach_site"/>
</dbReference>
<dbReference type="PROSITE" id="PS50075">
    <property type="entry name" value="CARRIER"/>
    <property type="match status" value="7"/>
</dbReference>
<dbReference type="GeneID" id="87827240"/>
<dbReference type="PANTHER" id="PTHR45398:SF1">
    <property type="entry name" value="ENZYME, PUTATIVE (JCVI)-RELATED"/>
    <property type="match status" value="1"/>
</dbReference>
<dbReference type="FunFam" id="3.40.50.12780:FF:000014">
    <property type="entry name" value="Nonribosomal peptide synthetase 1"/>
    <property type="match status" value="3"/>
</dbReference>